<sequence>MRRHFHSGNLLIFVTTHSTCICWQKQPNANLPSADHKAKSENFLSGEDTV</sequence>
<dbReference type="STRING" id="562729.RNAN_0795"/>
<dbReference type="AlphaFoldDB" id="I1DUU7"/>
<gene>
    <name evidence="2" type="ORF">RNAN_0795</name>
</gene>
<dbReference type="EMBL" id="BAFK01000003">
    <property type="protein sequence ID" value="GAB57825.1"/>
    <property type="molecule type" value="Genomic_DNA"/>
</dbReference>
<evidence type="ECO:0000313" key="3">
    <source>
        <dbReference type="Proteomes" id="UP000004374"/>
    </source>
</evidence>
<evidence type="ECO:0000313" key="2">
    <source>
        <dbReference type="EMBL" id="GAB57825.1"/>
    </source>
</evidence>
<dbReference type="Proteomes" id="UP000004374">
    <property type="component" value="Unassembled WGS sequence"/>
</dbReference>
<reference evidence="2 3" key="1">
    <citation type="journal article" date="2012" name="J. Bacteriol.">
        <title>Genome Sequence of the Protease-Producing Bacterium Rheinheimera nanhaiensis E407-8T, Isolated from Deep-Sea Sediment of the South China Sea.</title>
        <authorList>
            <person name="Zhang X.-Y."/>
            <person name="Zhang Y.-J."/>
            <person name="Qin Q.-L."/>
            <person name="Xie B.-B."/>
            <person name="Chen X.-L."/>
            <person name="Zhou B.-C."/>
            <person name="Zhang Y.-Z."/>
        </authorList>
    </citation>
    <scope>NUCLEOTIDE SEQUENCE [LARGE SCALE GENOMIC DNA]</scope>
    <source>
        <strain evidence="2 3">E407-8</strain>
    </source>
</reference>
<protein>
    <submittedName>
        <fullName evidence="2">Uncharacterized protein</fullName>
    </submittedName>
</protein>
<comment type="caution">
    <text evidence="2">The sequence shown here is derived from an EMBL/GenBank/DDBJ whole genome shotgun (WGS) entry which is preliminary data.</text>
</comment>
<evidence type="ECO:0000256" key="1">
    <source>
        <dbReference type="SAM" id="MobiDB-lite"/>
    </source>
</evidence>
<proteinExistence type="predicted"/>
<accession>I1DUU7</accession>
<name>I1DUU7_9GAMM</name>
<keyword evidence="3" id="KW-1185">Reference proteome</keyword>
<feature type="region of interest" description="Disordered" evidence="1">
    <location>
        <begin position="28"/>
        <end position="50"/>
    </location>
</feature>
<organism evidence="2 3">
    <name type="scientific">Rheinheimera nanhaiensis E407-8</name>
    <dbReference type="NCBI Taxonomy" id="562729"/>
    <lineage>
        <taxon>Bacteria</taxon>
        <taxon>Pseudomonadati</taxon>
        <taxon>Pseudomonadota</taxon>
        <taxon>Gammaproteobacteria</taxon>
        <taxon>Chromatiales</taxon>
        <taxon>Chromatiaceae</taxon>
        <taxon>Rheinheimera</taxon>
    </lineage>
</organism>